<keyword evidence="1" id="KW-0472">Membrane</keyword>
<accession>A0A6A5YMW6</accession>
<evidence type="ECO:0000313" key="3">
    <source>
        <dbReference type="Proteomes" id="UP000799770"/>
    </source>
</evidence>
<feature type="transmembrane region" description="Helical" evidence="1">
    <location>
        <begin position="68"/>
        <end position="85"/>
    </location>
</feature>
<reference evidence="2" key="1">
    <citation type="journal article" date="2020" name="Stud. Mycol.">
        <title>101 Dothideomycetes genomes: a test case for predicting lifestyles and emergence of pathogens.</title>
        <authorList>
            <person name="Haridas S."/>
            <person name="Albert R."/>
            <person name="Binder M."/>
            <person name="Bloem J."/>
            <person name="Labutti K."/>
            <person name="Salamov A."/>
            <person name="Andreopoulos B."/>
            <person name="Baker S."/>
            <person name="Barry K."/>
            <person name="Bills G."/>
            <person name="Bluhm B."/>
            <person name="Cannon C."/>
            <person name="Castanera R."/>
            <person name="Culley D."/>
            <person name="Daum C."/>
            <person name="Ezra D."/>
            <person name="Gonzalez J."/>
            <person name="Henrissat B."/>
            <person name="Kuo A."/>
            <person name="Liang C."/>
            <person name="Lipzen A."/>
            <person name="Lutzoni F."/>
            <person name="Magnuson J."/>
            <person name="Mondo S."/>
            <person name="Nolan M."/>
            <person name="Ohm R."/>
            <person name="Pangilinan J."/>
            <person name="Park H.-J."/>
            <person name="Ramirez L."/>
            <person name="Alfaro M."/>
            <person name="Sun H."/>
            <person name="Tritt A."/>
            <person name="Yoshinaga Y."/>
            <person name="Zwiers L.-H."/>
            <person name="Turgeon B."/>
            <person name="Goodwin S."/>
            <person name="Spatafora J."/>
            <person name="Crous P."/>
            <person name="Grigoriev I."/>
        </authorList>
    </citation>
    <scope>NUCLEOTIDE SEQUENCE</scope>
    <source>
        <strain evidence="2">CBS 627.86</strain>
    </source>
</reference>
<keyword evidence="1" id="KW-0812">Transmembrane</keyword>
<keyword evidence="3" id="KW-1185">Reference proteome</keyword>
<evidence type="ECO:0000256" key="1">
    <source>
        <dbReference type="SAM" id="Phobius"/>
    </source>
</evidence>
<dbReference type="EMBL" id="ML977348">
    <property type="protein sequence ID" value="KAF2108303.1"/>
    <property type="molecule type" value="Genomic_DNA"/>
</dbReference>
<evidence type="ECO:0000313" key="2">
    <source>
        <dbReference type="EMBL" id="KAF2108303.1"/>
    </source>
</evidence>
<dbReference type="Proteomes" id="UP000799770">
    <property type="component" value="Unassembled WGS sequence"/>
</dbReference>
<protein>
    <submittedName>
        <fullName evidence="2">Uncharacterized protein</fullName>
    </submittedName>
</protein>
<keyword evidence="1" id="KW-1133">Transmembrane helix</keyword>
<dbReference type="AlphaFoldDB" id="A0A6A5YMW6"/>
<sequence>MILCFKNEKSCIRNDSSPLGSVVERITSKPHGYDKVISSILIVGTGLMFRFCCFWCCSAPGFGIFTRWWRSALASRVPMLLFIYVRRMAFRSGIRSVSSSRDREIDGFLSCSPAL</sequence>
<name>A0A6A5YMW6_9PLEO</name>
<proteinExistence type="predicted"/>
<feature type="transmembrane region" description="Helical" evidence="1">
    <location>
        <begin position="36"/>
        <end position="62"/>
    </location>
</feature>
<gene>
    <name evidence="2" type="ORF">BDV96DRAFT_262966</name>
</gene>
<organism evidence="2 3">
    <name type="scientific">Lophiotrema nucula</name>
    <dbReference type="NCBI Taxonomy" id="690887"/>
    <lineage>
        <taxon>Eukaryota</taxon>
        <taxon>Fungi</taxon>
        <taxon>Dikarya</taxon>
        <taxon>Ascomycota</taxon>
        <taxon>Pezizomycotina</taxon>
        <taxon>Dothideomycetes</taxon>
        <taxon>Pleosporomycetidae</taxon>
        <taxon>Pleosporales</taxon>
        <taxon>Lophiotremataceae</taxon>
        <taxon>Lophiotrema</taxon>
    </lineage>
</organism>